<dbReference type="AlphaFoldDB" id="A0ABD2M4B0"/>
<evidence type="ECO:0000313" key="3">
    <source>
        <dbReference type="Proteomes" id="UP001620626"/>
    </source>
</evidence>
<feature type="compositionally biased region" description="Basic and acidic residues" evidence="1">
    <location>
        <begin position="244"/>
        <end position="264"/>
    </location>
</feature>
<accession>A0ABD2M4B0</accession>
<evidence type="ECO:0000313" key="2">
    <source>
        <dbReference type="EMBL" id="KAL3122143.1"/>
    </source>
</evidence>
<feature type="compositionally biased region" description="Basic and acidic residues" evidence="1">
    <location>
        <begin position="303"/>
        <end position="322"/>
    </location>
</feature>
<name>A0ABD2M4B0_9BILA</name>
<protein>
    <submittedName>
        <fullName evidence="2">Uncharacterized protein</fullName>
    </submittedName>
</protein>
<organism evidence="2 3">
    <name type="scientific">Heterodera trifolii</name>
    <dbReference type="NCBI Taxonomy" id="157864"/>
    <lineage>
        <taxon>Eukaryota</taxon>
        <taxon>Metazoa</taxon>
        <taxon>Ecdysozoa</taxon>
        <taxon>Nematoda</taxon>
        <taxon>Chromadorea</taxon>
        <taxon>Rhabditida</taxon>
        <taxon>Tylenchina</taxon>
        <taxon>Tylenchomorpha</taxon>
        <taxon>Tylenchoidea</taxon>
        <taxon>Heteroderidae</taxon>
        <taxon>Heteroderinae</taxon>
        <taxon>Heterodera</taxon>
    </lineage>
</organism>
<feature type="compositionally biased region" description="Basic and acidic residues" evidence="1">
    <location>
        <begin position="360"/>
        <end position="383"/>
    </location>
</feature>
<dbReference type="Proteomes" id="UP001620626">
    <property type="component" value="Unassembled WGS sequence"/>
</dbReference>
<proteinExistence type="predicted"/>
<feature type="compositionally biased region" description="Polar residues" evidence="1">
    <location>
        <begin position="265"/>
        <end position="287"/>
    </location>
</feature>
<dbReference type="EMBL" id="JBICBT010000156">
    <property type="protein sequence ID" value="KAL3122143.1"/>
    <property type="molecule type" value="Genomic_DNA"/>
</dbReference>
<gene>
    <name evidence="2" type="ORF">niasHT_005599</name>
</gene>
<keyword evidence="3" id="KW-1185">Reference proteome</keyword>
<feature type="region of interest" description="Disordered" evidence="1">
    <location>
        <begin position="46"/>
        <end position="68"/>
    </location>
</feature>
<reference evidence="2 3" key="1">
    <citation type="submission" date="2024-10" db="EMBL/GenBank/DDBJ databases">
        <authorList>
            <person name="Kim D."/>
        </authorList>
    </citation>
    <scope>NUCLEOTIDE SEQUENCE [LARGE SCALE GENOMIC DNA]</scope>
    <source>
        <strain evidence="2">BH-2024</strain>
    </source>
</reference>
<feature type="compositionally biased region" description="Acidic residues" evidence="1">
    <location>
        <begin position="384"/>
        <end position="398"/>
    </location>
</feature>
<comment type="caution">
    <text evidence="2">The sequence shown here is derived from an EMBL/GenBank/DDBJ whole genome shotgun (WGS) entry which is preliminary data.</text>
</comment>
<feature type="compositionally biased region" description="Low complexity" evidence="1">
    <location>
        <begin position="19"/>
        <end position="30"/>
    </location>
</feature>
<feature type="region of interest" description="Disordered" evidence="1">
    <location>
        <begin position="16"/>
        <end position="35"/>
    </location>
</feature>
<sequence length="398" mass="45344">MLNELEQQATAIKQTSLAQKTTTKEQQQNTLSNTRKKLLELRARMDKVGTKPMHKANSAEESRPSLATSPIKLPKGIVVDKRKIQRDKILNKWRWLMGSLVLSMQELYINAEKSQKYEPVERQLLSESLTNLKLAKHGASKDSAQIAGLLTNAKKFFDQYQTHRKKLQQAQHYGHEHLSEDDDLYQSDLGSENEQEKSDNHQSSIENSSNEEANHENMSESDAEMDQTDSGSDKTGQHPSYQYVDHDASTEHSEYDGDFGEHGNETNSNDSGQSTDESSYHGTSITMTDYEKQSDSDQTDYYDGLKTDEQYHSEIFDQESPKQKSVLSKAYSSDGELTSARKTDLNTENLKNKHRTVNKSKGDQKVIAKSEREIEKDDEKSEYETETTNDVESEYETE</sequence>
<feature type="region of interest" description="Disordered" evidence="1">
    <location>
        <begin position="181"/>
        <end position="398"/>
    </location>
</feature>
<feature type="compositionally biased region" description="Low complexity" evidence="1">
    <location>
        <begin position="201"/>
        <end position="211"/>
    </location>
</feature>
<evidence type="ECO:0000256" key="1">
    <source>
        <dbReference type="SAM" id="MobiDB-lite"/>
    </source>
</evidence>